<dbReference type="InterPro" id="IPR039776">
    <property type="entry name" value="Pds5"/>
</dbReference>
<dbReference type="GO" id="GO:0007064">
    <property type="term" value="P:mitotic sister chromatid cohesion"/>
    <property type="evidence" value="ECO:0007669"/>
    <property type="project" value="InterPro"/>
</dbReference>
<dbReference type="PANTHER" id="PTHR12663:SF0">
    <property type="entry name" value="PRECOCIOUS DISSOCIATION OF SISTERS 5, ISOFORM A"/>
    <property type="match status" value="1"/>
</dbReference>
<feature type="compositionally biased region" description="Basic and acidic residues" evidence="6">
    <location>
        <begin position="1325"/>
        <end position="1336"/>
    </location>
</feature>
<feature type="region of interest" description="Disordered" evidence="6">
    <location>
        <begin position="1244"/>
        <end position="1336"/>
    </location>
</feature>
<accession>A0A7S3ZQV6</accession>
<proteinExistence type="predicted"/>
<feature type="region of interest" description="Disordered" evidence="6">
    <location>
        <begin position="300"/>
        <end position="339"/>
    </location>
</feature>
<dbReference type="GO" id="GO:0006281">
    <property type="term" value="P:DNA repair"/>
    <property type="evidence" value="ECO:0007669"/>
    <property type="project" value="TreeGrafter"/>
</dbReference>
<feature type="compositionally biased region" description="Low complexity" evidence="6">
    <location>
        <begin position="7"/>
        <end position="19"/>
    </location>
</feature>
<dbReference type="Gene3D" id="1.25.10.10">
    <property type="entry name" value="Leucine-rich Repeat Variant"/>
    <property type="match status" value="1"/>
</dbReference>
<keyword evidence="3" id="KW-0498">Mitosis</keyword>
<feature type="region of interest" description="Disordered" evidence="6">
    <location>
        <begin position="912"/>
        <end position="933"/>
    </location>
</feature>
<evidence type="ECO:0000313" key="7">
    <source>
        <dbReference type="EMBL" id="CAE0690601.1"/>
    </source>
</evidence>
<evidence type="ECO:0000256" key="4">
    <source>
        <dbReference type="ARBA" id="ARBA00023242"/>
    </source>
</evidence>
<sequence>MAKKKSSAAAATTGAPARRAASDAQQKKRPASGDDAPQQPPRKKSAKESAQAAAKRRASQDFAPFADLVSLEPRELAKRLEQAQTALGHTRQEDARPRGLAKLARQLATPEISEHRSTSVRLWAATCVCEVLRIFAPNAPYGDGELLAAFRLLGAALKAAGAASNGRDGDLARRQARHVIESLRQFQSACALTELYASGAEGSQNGLLDFCDALLRSVSGETSSELRDATLDVMSGVVAQLDAIPDGLVELLLVSLLPSGRKAAPTTHWLAQAVVRRGADALTRPVAAWLNGCLSLSPTEGIVTPENEKKKKRRRRSDDSSSSSEEDEETPLKRIGQDTLAKSDASGANAYALVFEVHLAEPRMLLYTLPKVSERLLAEDDRTREATLTLLGRLFASPKEDYASSYPGIYQEWLRRFHDKCSEVRCAMVRVSLRVAAAKPQLRAALIEQCAERTQDKDWEVRRAATRSLADAMLDTAPSGLKDSSGGKDWDVACESLRRVAKDKRPEIRKECLTGLATLFRAHVSDNWEDSEEALNATCSNGLKRLGFVPSLLVQSYASSVNVGEVSERARLLLDDHMLDSKSDDDMRGCAFVSTVASSVIEDSVESSLGALFARTAVSQRALSALLDAIESARASEDKTRANQVVKTAVEDVVRCLPGQNARTLVQQLTQARDRKIFRSLATSNDLTKSRDVRRAARDDAVKRIAASGKRDCASYVSKLLKKTGDAVLDAQSFSAILQRASRSDADKVVLRGATLACTLLAQRHPSLLAASSEAVVAFTTASADARHPQAFTAAARACQAIGSKAKDADSSLRKVATAQGSWRGDDDDDEDGFLAACAKEGVAALASLHDETGGSTILDALDDKSDDCWIYGASRLLARLRALTRVVELFPEDIATSDVVTRVKTSLIDQRPPPDLAFDENEGRSSLSGSDFGRPKNDQAFAEAFLALRAALKVVTACARPLQDKECGREKAARQDAFDLCFKVIESDGEPPSGAQCTSEERAELRLTAASNALALCCANKEANRELSASRYASLASVLVDRDDVVRNEFARKLSQAVSSGQASFAKWAGALVLVALAPASGSDEKEEKRKAVAMASRALRVAVARQRRSHAQAIRRLPPGAGTNEVDRLATRYLPDYALPYAVHNIARTTRDDAKVSKALLLLLEPLVATAGDKGVAFLLAACADMSGHDDASGGDNTRRLRATASLGAEVVKKHFVKNVDALGEHHGAVYLPTQLYKESSDPHALIEARRKSSEPSSVKKGRKPAAKKPARKPAAKRARDSSDDSSDGEVIHATSAADRAARRKSSNEGVRRAAQKNQVPVREFDKENSSTSA</sequence>
<comment type="subcellular location">
    <subcellularLocation>
        <location evidence="1">Nucleus</location>
    </subcellularLocation>
</comment>
<dbReference type="SUPFAM" id="SSF48371">
    <property type="entry name" value="ARM repeat"/>
    <property type="match status" value="1"/>
</dbReference>
<keyword evidence="5" id="KW-0131">Cell cycle</keyword>
<feature type="compositionally biased region" description="Basic and acidic residues" evidence="6">
    <location>
        <begin position="1244"/>
        <end position="1256"/>
    </location>
</feature>
<dbReference type="InterPro" id="IPR016024">
    <property type="entry name" value="ARM-type_fold"/>
</dbReference>
<keyword evidence="4" id="KW-0539">Nucleus</keyword>
<dbReference type="GO" id="GO:0000785">
    <property type="term" value="C:chromatin"/>
    <property type="evidence" value="ECO:0007669"/>
    <property type="project" value="TreeGrafter"/>
</dbReference>
<reference evidence="7" key="1">
    <citation type="submission" date="2021-01" db="EMBL/GenBank/DDBJ databases">
        <authorList>
            <person name="Corre E."/>
            <person name="Pelletier E."/>
            <person name="Niang G."/>
            <person name="Scheremetjew M."/>
            <person name="Finn R."/>
            <person name="Kale V."/>
            <person name="Holt S."/>
            <person name="Cochrane G."/>
            <person name="Meng A."/>
            <person name="Brown T."/>
            <person name="Cohen L."/>
        </authorList>
    </citation>
    <scope>NUCLEOTIDE SEQUENCE</scope>
    <source>
        <strain evidence="7">CCMP1756</strain>
    </source>
</reference>
<keyword evidence="2" id="KW-0132">Cell division</keyword>
<evidence type="ECO:0008006" key="8">
    <source>
        <dbReference type="Google" id="ProtNLM"/>
    </source>
</evidence>
<dbReference type="GO" id="GO:0005634">
    <property type="term" value="C:nucleus"/>
    <property type="evidence" value="ECO:0007669"/>
    <property type="project" value="UniProtKB-SubCell"/>
</dbReference>
<evidence type="ECO:0000256" key="3">
    <source>
        <dbReference type="ARBA" id="ARBA00022776"/>
    </source>
</evidence>
<evidence type="ECO:0000256" key="2">
    <source>
        <dbReference type="ARBA" id="ARBA00022618"/>
    </source>
</evidence>
<dbReference type="EMBL" id="HBIW01007187">
    <property type="protein sequence ID" value="CAE0690601.1"/>
    <property type="molecule type" value="Transcribed_RNA"/>
</dbReference>
<evidence type="ECO:0000256" key="6">
    <source>
        <dbReference type="SAM" id="MobiDB-lite"/>
    </source>
</evidence>
<evidence type="ECO:0000256" key="5">
    <source>
        <dbReference type="ARBA" id="ARBA00023306"/>
    </source>
</evidence>
<organism evidence="7">
    <name type="scientific">Pelagomonas calceolata</name>
    <dbReference type="NCBI Taxonomy" id="35677"/>
    <lineage>
        <taxon>Eukaryota</taxon>
        <taxon>Sar</taxon>
        <taxon>Stramenopiles</taxon>
        <taxon>Ochrophyta</taxon>
        <taxon>Pelagophyceae</taxon>
        <taxon>Pelagomonadales</taxon>
        <taxon>Pelagomonadaceae</taxon>
        <taxon>Pelagomonas</taxon>
    </lineage>
</organism>
<dbReference type="GO" id="GO:0051301">
    <property type="term" value="P:cell division"/>
    <property type="evidence" value="ECO:0007669"/>
    <property type="project" value="UniProtKB-KW"/>
</dbReference>
<protein>
    <recommendedName>
        <fullName evidence="8">Sister chromatid cohesion protein</fullName>
    </recommendedName>
</protein>
<gene>
    <name evidence="7" type="ORF">PCAL00307_LOCUS6037</name>
</gene>
<evidence type="ECO:0000256" key="1">
    <source>
        <dbReference type="ARBA" id="ARBA00004123"/>
    </source>
</evidence>
<name>A0A7S3ZQV6_9STRA</name>
<dbReference type="Pfam" id="PF20168">
    <property type="entry name" value="PDS5"/>
    <property type="match status" value="1"/>
</dbReference>
<dbReference type="PANTHER" id="PTHR12663">
    <property type="entry name" value="ANDROGEN INDUCED INHIBITOR OF PROLIFERATION AS3 / PDS5-RELATED"/>
    <property type="match status" value="1"/>
</dbReference>
<dbReference type="InterPro" id="IPR011989">
    <property type="entry name" value="ARM-like"/>
</dbReference>
<feature type="compositionally biased region" description="Basic residues" evidence="6">
    <location>
        <begin position="1262"/>
        <end position="1279"/>
    </location>
</feature>
<feature type="region of interest" description="Disordered" evidence="6">
    <location>
        <begin position="1"/>
        <end position="59"/>
    </location>
</feature>